<feature type="transmembrane region" description="Helical" evidence="1">
    <location>
        <begin position="237"/>
        <end position="260"/>
    </location>
</feature>
<evidence type="ECO:0000256" key="1">
    <source>
        <dbReference type="SAM" id="Phobius"/>
    </source>
</evidence>
<feature type="chain" id="PRO_5036393781" evidence="2">
    <location>
        <begin position="21"/>
        <end position="265"/>
    </location>
</feature>
<dbReference type="AlphaFoldDB" id="A0A6U0Q9U7"/>
<reference evidence="4" key="1">
    <citation type="submission" date="2021-01" db="EMBL/GenBank/DDBJ databases">
        <authorList>
            <person name="Corre E."/>
            <person name="Pelletier E."/>
            <person name="Niang G."/>
            <person name="Scheremetjew M."/>
            <person name="Finn R."/>
            <person name="Kale V."/>
            <person name="Holt S."/>
            <person name="Cochrane G."/>
            <person name="Meng A."/>
            <person name="Brown T."/>
            <person name="Cohen L."/>
        </authorList>
    </citation>
    <scope>NUCLEOTIDE SEQUENCE</scope>
    <source>
        <strain evidence="4">CCMP1452</strain>
    </source>
</reference>
<evidence type="ECO:0000313" key="3">
    <source>
        <dbReference type="EMBL" id="CAD9659269.1"/>
    </source>
</evidence>
<keyword evidence="1" id="KW-0812">Transmembrane</keyword>
<protein>
    <submittedName>
        <fullName evidence="4">Uncharacterized protein</fullName>
    </submittedName>
</protein>
<keyword evidence="1" id="KW-1133">Transmembrane helix</keyword>
<sequence length="265" mass="28918">MTPLLLSAVLTLILVSQNSAFHPSTAQAKRSLAFRTPLCSPSQYLHRYQSVPSLFAVEENSSASASASKKTGNEPPLDEEGGTIDATVTLALPASENDQASLQQMTNETSTTIATATTTFMITNEMKRILIEELGYKRQEVNQIRIEIVDQIISKRIVCPLDGMPSTWYREDDDESAEPSSQDRMLQKLENESKYPLKAPLLGISLVLGGKGLTDALVTVIKVNMGFQGVSLMETFMGVPVLAIDFACVVLGVALGTWTWNNMKD</sequence>
<keyword evidence="2" id="KW-0732">Signal</keyword>
<feature type="signal peptide" evidence="2">
    <location>
        <begin position="1"/>
        <end position="20"/>
    </location>
</feature>
<dbReference type="EMBL" id="HBHI01006091">
    <property type="protein sequence ID" value="CAD9659269.1"/>
    <property type="molecule type" value="Transcribed_RNA"/>
</dbReference>
<accession>A0A6U0Q9U7</accession>
<evidence type="ECO:0000256" key="2">
    <source>
        <dbReference type="SAM" id="SignalP"/>
    </source>
</evidence>
<keyword evidence="1" id="KW-0472">Membrane</keyword>
<proteinExistence type="predicted"/>
<dbReference type="EMBL" id="HBHI01006093">
    <property type="protein sequence ID" value="CAD9659271.1"/>
    <property type="molecule type" value="Transcribed_RNA"/>
</dbReference>
<gene>
    <name evidence="3" type="ORF">EANT1437_LOCUS3071</name>
    <name evidence="4" type="ORF">EANT1437_LOCUS3073</name>
</gene>
<organism evidence="4">
    <name type="scientific">Eucampia antarctica</name>
    <dbReference type="NCBI Taxonomy" id="49252"/>
    <lineage>
        <taxon>Eukaryota</taxon>
        <taxon>Sar</taxon>
        <taxon>Stramenopiles</taxon>
        <taxon>Ochrophyta</taxon>
        <taxon>Bacillariophyta</taxon>
        <taxon>Mediophyceae</taxon>
        <taxon>Biddulphiophycidae</taxon>
        <taxon>Hemiaulales</taxon>
        <taxon>Hemiaulaceae</taxon>
        <taxon>Eucampia</taxon>
    </lineage>
</organism>
<evidence type="ECO:0000313" key="4">
    <source>
        <dbReference type="EMBL" id="CAD9659271.1"/>
    </source>
</evidence>
<name>A0A6U0Q9U7_9STRA</name>